<evidence type="ECO:0000313" key="3">
    <source>
        <dbReference type="EMBL" id="MFC3114113.1"/>
    </source>
</evidence>
<gene>
    <name evidence="3" type="ORF">ACFODX_00995</name>
</gene>
<dbReference type="PIRSF" id="PIRSF005902">
    <property type="entry name" value="DNase_TatD"/>
    <property type="match status" value="1"/>
</dbReference>
<keyword evidence="2 3" id="KW-0378">Hydrolase</keyword>
<evidence type="ECO:0000256" key="1">
    <source>
        <dbReference type="ARBA" id="ARBA00009275"/>
    </source>
</evidence>
<dbReference type="PANTHER" id="PTHR46124">
    <property type="entry name" value="D-AMINOACYL-TRNA DEACYLASE"/>
    <property type="match status" value="1"/>
</dbReference>
<comment type="caution">
    <text evidence="3">The sequence shown here is derived from an EMBL/GenBank/DDBJ whole genome shotgun (WGS) entry which is preliminary data.</text>
</comment>
<proteinExistence type="inferred from homology"/>
<comment type="similarity">
    <text evidence="1">Belongs to the metallo-dependent hydrolases superfamily. TatD-type hydrolase family.</text>
</comment>
<name>A0ABV7FDX9_9GAMM</name>
<evidence type="ECO:0000313" key="4">
    <source>
        <dbReference type="Proteomes" id="UP001595555"/>
    </source>
</evidence>
<dbReference type="Pfam" id="PF01026">
    <property type="entry name" value="TatD_DNase"/>
    <property type="match status" value="1"/>
</dbReference>
<dbReference type="PROSITE" id="PS01137">
    <property type="entry name" value="TATD_1"/>
    <property type="match status" value="1"/>
</dbReference>
<dbReference type="InterPro" id="IPR001130">
    <property type="entry name" value="TatD-like"/>
</dbReference>
<protein>
    <submittedName>
        <fullName evidence="3">TatD family hydrolase</fullName>
        <ecNumber evidence="3">3.1.-.-</ecNumber>
    </submittedName>
</protein>
<accession>A0ABV7FDX9</accession>
<dbReference type="Proteomes" id="UP001595555">
    <property type="component" value="Unassembled WGS sequence"/>
</dbReference>
<sequence length="292" mass="32277">MLLFDSHCHIDFAAFDSDRAELWARCNRLGIEGLVIPGVNPAQWLNAAALCEQYSGFYFAAGLHPHWINQQPWFSPGTLLDDHSQAQIYQQLTAQLIPQSAAQSAPQSIATLHGERALAAQKKRCVAVGETGLDKLINVPLVLQQELLQLHTMFANEYQMPLIIHSVKTHNEILACFKQMPPRYGGVIHAFSGSLETAQQFIAQGFLLGVGGTITYERAKKTRATFSKIPLQYLLLETDAPDMPLSGKQGERNSPEYLPQIAQQLAQLQGVSVEQVAEVTTCNAQRLFGLPE</sequence>
<dbReference type="Gene3D" id="3.20.20.140">
    <property type="entry name" value="Metal-dependent hydrolases"/>
    <property type="match status" value="1"/>
</dbReference>
<keyword evidence="4" id="KW-1185">Reference proteome</keyword>
<dbReference type="SUPFAM" id="SSF51556">
    <property type="entry name" value="Metallo-dependent hydrolases"/>
    <property type="match status" value="1"/>
</dbReference>
<organism evidence="3 4">
    <name type="scientific">Cellvibrio fontiphilus</name>
    <dbReference type="NCBI Taxonomy" id="1815559"/>
    <lineage>
        <taxon>Bacteria</taxon>
        <taxon>Pseudomonadati</taxon>
        <taxon>Pseudomonadota</taxon>
        <taxon>Gammaproteobacteria</taxon>
        <taxon>Cellvibrionales</taxon>
        <taxon>Cellvibrionaceae</taxon>
        <taxon>Cellvibrio</taxon>
    </lineage>
</organism>
<dbReference type="InterPro" id="IPR032466">
    <property type="entry name" value="Metal_Hydrolase"/>
</dbReference>
<dbReference type="EMBL" id="JBHRTF010000001">
    <property type="protein sequence ID" value="MFC3114113.1"/>
    <property type="molecule type" value="Genomic_DNA"/>
</dbReference>
<dbReference type="GO" id="GO:0016787">
    <property type="term" value="F:hydrolase activity"/>
    <property type="evidence" value="ECO:0007669"/>
    <property type="project" value="UniProtKB-KW"/>
</dbReference>
<dbReference type="CDD" id="cd01310">
    <property type="entry name" value="TatD_DNAse"/>
    <property type="match status" value="1"/>
</dbReference>
<evidence type="ECO:0000256" key="2">
    <source>
        <dbReference type="ARBA" id="ARBA00022801"/>
    </source>
</evidence>
<dbReference type="InterPro" id="IPR018228">
    <property type="entry name" value="DNase_TatD-rel_CS"/>
</dbReference>
<dbReference type="PANTHER" id="PTHR46124:SF3">
    <property type="entry name" value="HYDROLASE"/>
    <property type="match status" value="1"/>
</dbReference>
<reference evidence="4" key="1">
    <citation type="journal article" date="2019" name="Int. J. Syst. Evol. Microbiol.">
        <title>The Global Catalogue of Microorganisms (GCM) 10K type strain sequencing project: providing services to taxonomists for standard genome sequencing and annotation.</title>
        <authorList>
            <consortium name="The Broad Institute Genomics Platform"/>
            <consortium name="The Broad Institute Genome Sequencing Center for Infectious Disease"/>
            <person name="Wu L."/>
            <person name="Ma J."/>
        </authorList>
    </citation>
    <scope>NUCLEOTIDE SEQUENCE [LARGE SCALE GENOMIC DNA]</scope>
    <source>
        <strain evidence="4">KCTC 52237</strain>
    </source>
</reference>
<dbReference type="RefSeq" id="WP_378115150.1">
    <property type="nucleotide sequence ID" value="NZ_JBHRTF010000001.1"/>
</dbReference>
<dbReference type="EC" id="3.1.-.-" evidence="3"/>